<dbReference type="Proteomes" id="UP001159363">
    <property type="component" value="Chromosome 11"/>
</dbReference>
<evidence type="ECO:0000313" key="1">
    <source>
        <dbReference type="EMBL" id="KAJ8871209.1"/>
    </source>
</evidence>
<name>A0ABQ9GGR1_9NEOP</name>
<keyword evidence="2" id="KW-1185">Reference proteome</keyword>
<organism evidence="1 2">
    <name type="scientific">Dryococelus australis</name>
    <dbReference type="NCBI Taxonomy" id="614101"/>
    <lineage>
        <taxon>Eukaryota</taxon>
        <taxon>Metazoa</taxon>
        <taxon>Ecdysozoa</taxon>
        <taxon>Arthropoda</taxon>
        <taxon>Hexapoda</taxon>
        <taxon>Insecta</taxon>
        <taxon>Pterygota</taxon>
        <taxon>Neoptera</taxon>
        <taxon>Polyneoptera</taxon>
        <taxon>Phasmatodea</taxon>
        <taxon>Verophasmatodea</taxon>
        <taxon>Anareolatae</taxon>
        <taxon>Phasmatidae</taxon>
        <taxon>Eurycanthinae</taxon>
        <taxon>Dryococelus</taxon>
    </lineage>
</organism>
<dbReference type="EMBL" id="JARBHB010000012">
    <property type="protein sequence ID" value="KAJ8871209.1"/>
    <property type="molecule type" value="Genomic_DNA"/>
</dbReference>
<evidence type="ECO:0000313" key="2">
    <source>
        <dbReference type="Proteomes" id="UP001159363"/>
    </source>
</evidence>
<gene>
    <name evidence="1" type="ORF">PR048_027515</name>
</gene>
<proteinExistence type="predicted"/>
<protein>
    <submittedName>
        <fullName evidence="1">Uncharacterized protein</fullName>
    </submittedName>
</protein>
<reference evidence="1 2" key="1">
    <citation type="submission" date="2023-02" db="EMBL/GenBank/DDBJ databases">
        <title>LHISI_Scaffold_Assembly.</title>
        <authorList>
            <person name="Stuart O.P."/>
            <person name="Cleave R."/>
            <person name="Magrath M.J.L."/>
            <person name="Mikheyev A.S."/>
        </authorList>
    </citation>
    <scope>NUCLEOTIDE SEQUENCE [LARGE SCALE GENOMIC DNA]</scope>
    <source>
        <strain evidence="1">Daus_M_001</strain>
        <tissue evidence="1">Leg muscle</tissue>
    </source>
</reference>
<accession>A0ABQ9GGR1</accession>
<sequence>MPLVGGVFSEIPRFPRLFIPPLIHPHLIPPSPAPKTPLLRAAQISSIAAVSAWMLAGPPSPGAGVDNQEVRMEGGKFRHTSRRPSGTVAMMSHAAKAGEEAWCVSWTSAVSPAVTFPRATRSASLKVCRRCPLSPSAAVLQRAALSPPPPPSTVAKVSDRLDYSPPTKNAMLVTAHLQRKLELRSSHDACLDLLAIDTGLDPLKQKSPTLNIAGGYWP</sequence>
<comment type="caution">
    <text evidence="1">The sequence shown here is derived from an EMBL/GenBank/DDBJ whole genome shotgun (WGS) entry which is preliminary data.</text>
</comment>